<dbReference type="AlphaFoldDB" id="A0A517QZQ2"/>
<feature type="compositionally biased region" description="Gly residues" evidence="2">
    <location>
        <begin position="45"/>
        <end position="55"/>
    </location>
</feature>
<keyword evidence="4" id="KW-1185">Reference proteome</keyword>
<proteinExistence type="predicted"/>
<reference evidence="3 4" key="1">
    <citation type="submission" date="2019-02" db="EMBL/GenBank/DDBJ databases">
        <title>Deep-cultivation of Planctomycetes and their phenomic and genomic characterization uncovers novel biology.</title>
        <authorList>
            <person name="Wiegand S."/>
            <person name="Jogler M."/>
            <person name="Boedeker C."/>
            <person name="Pinto D."/>
            <person name="Vollmers J."/>
            <person name="Rivas-Marin E."/>
            <person name="Kohn T."/>
            <person name="Peeters S.H."/>
            <person name="Heuer A."/>
            <person name="Rast P."/>
            <person name="Oberbeckmann S."/>
            <person name="Bunk B."/>
            <person name="Jeske O."/>
            <person name="Meyerdierks A."/>
            <person name="Storesund J.E."/>
            <person name="Kallscheuer N."/>
            <person name="Luecker S."/>
            <person name="Lage O.M."/>
            <person name="Pohl T."/>
            <person name="Merkel B.J."/>
            <person name="Hornburger P."/>
            <person name="Mueller R.-W."/>
            <person name="Bruemmer F."/>
            <person name="Labrenz M."/>
            <person name="Spormann A.M."/>
            <person name="Op den Camp H."/>
            <person name="Overmann J."/>
            <person name="Amann R."/>
            <person name="Jetten M.S.M."/>
            <person name="Mascher T."/>
            <person name="Medema M.H."/>
            <person name="Devos D.P."/>
            <person name="Kaster A.-K."/>
            <person name="Ovreas L."/>
            <person name="Rohde M."/>
            <person name="Galperin M.Y."/>
            <person name="Jogler C."/>
        </authorList>
    </citation>
    <scope>NUCLEOTIDE SEQUENCE [LARGE SCALE GENOMIC DNA]</scope>
    <source>
        <strain evidence="3 4">Pan189</strain>
    </source>
</reference>
<feature type="region of interest" description="Disordered" evidence="2">
    <location>
        <begin position="30"/>
        <end position="59"/>
    </location>
</feature>
<dbReference type="KEGG" id="svp:Pan189_14870"/>
<sequence length="338" mass="36961">MSDQTDELEGLLREKEELVEALTQRLEQAAEQLDRMQRSGADRPGSGGSRGGGVPGELVEKQSELCEQLSGAVSQWEDMQCAPTLGRIESQIIELRDLITTATTQGGLIAGSASGGQSQSVETSPPSPANIEAGDENASVTAGWEAMKASLMGSNPDSQAPRAPNVPDHPLDDFDDPFASPPQSIGEQDSPSPPEDFESPQPIDVEQATVEQLRTAVHQRDEFIAVILRRYRSLEQSRRPSDDWKQLEAAPDDMIRRLQELEARLDEACRLAEVELSVERARLGREENRLRQLEANAQKALERLGLAEADGLTVPEGDSGSDSERRWLRMLGIKSEAD</sequence>
<feature type="compositionally biased region" description="Basic and acidic residues" evidence="2">
    <location>
        <begin position="32"/>
        <end position="41"/>
    </location>
</feature>
<keyword evidence="1" id="KW-0175">Coiled coil</keyword>
<organism evidence="3 4">
    <name type="scientific">Stratiformator vulcanicus</name>
    <dbReference type="NCBI Taxonomy" id="2527980"/>
    <lineage>
        <taxon>Bacteria</taxon>
        <taxon>Pseudomonadati</taxon>
        <taxon>Planctomycetota</taxon>
        <taxon>Planctomycetia</taxon>
        <taxon>Planctomycetales</taxon>
        <taxon>Planctomycetaceae</taxon>
        <taxon>Stratiformator</taxon>
    </lineage>
</organism>
<evidence type="ECO:0000313" key="4">
    <source>
        <dbReference type="Proteomes" id="UP000317318"/>
    </source>
</evidence>
<feature type="region of interest" description="Disordered" evidence="2">
    <location>
        <begin position="110"/>
        <end position="137"/>
    </location>
</feature>
<feature type="coiled-coil region" evidence="1">
    <location>
        <begin position="255"/>
        <end position="310"/>
    </location>
</feature>
<dbReference type="Proteomes" id="UP000317318">
    <property type="component" value="Chromosome"/>
</dbReference>
<name>A0A517QZQ2_9PLAN</name>
<dbReference type="OrthoDB" id="242877at2"/>
<feature type="compositionally biased region" description="Low complexity" evidence="2">
    <location>
        <begin position="110"/>
        <end position="120"/>
    </location>
</feature>
<evidence type="ECO:0000256" key="2">
    <source>
        <dbReference type="SAM" id="MobiDB-lite"/>
    </source>
</evidence>
<protein>
    <submittedName>
        <fullName evidence="3">Uncharacterized protein</fullName>
    </submittedName>
</protein>
<evidence type="ECO:0000313" key="3">
    <source>
        <dbReference type="EMBL" id="QDT37119.1"/>
    </source>
</evidence>
<accession>A0A517QZQ2</accession>
<feature type="region of interest" description="Disordered" evidence="2">
    <location>
        <begin position="151"/>
        <end position="201"/>
    </location>
</feature>
<evidence type="ECO:0000256" key="1">
    <source>
        <dbReference type="SAM" id="Coils"/>
    </source>
</evidence>
<dbReference type="RefSeq" id="WP_145363262.1">
    <property type="nucleotide sequence ID" value="NZ_CP036268.1"/>
</dbReference>
<gene>
    <name evidence="3" type="ORF">Pan189_14870</name>
</gene>
<dbReference type="EMBL" id="CP036268">
    <property type="protein sequence ID" value="QDT37119.1"/>
    <property type="molecule type" value="Genomic_DNA"/>
</dbReference>